<gene>
    <name evidence="2" type="ORF">QQX02_08765</name>
</gene>
<keyword evidence="3" id="KW-1185">Reference proteome</keyword>
<evidence type="ECO:0000313" key="3">
    <source>
        <dbReference type="Proteomes" id="UP001172708"/>
    </source>
</evidence>
<sequence length="428" mass="42261">MIRILAIVAALAGLAAAIALDAPTPGGSPAASATFASDPRTLPAVCPGAQTIPVGDIQSGDAELDSGSDEVDFTVLPEGGEVIDGGASFEGVGMSLERIGTGDIAGLAGMACAPTSRDQWLVGGSTELGASARLVLSNPADTSVRAEVALHTPVGAVEGVTSVVIGPGSQRVVLLEAIEPEMPAVAAHITAGGLGVSAAIQDSRLEGFTPAGSDWVTASALGEALAVPVPAESDGDGGATLTLIAPDGAQVDLAMATDQGELTWIGESALTLEPGVLTEIPVPQAGPGTVLIDSSAPVAAASRVRVGRDAAAAGEGVQAFDFAWSGSQARADARERAVIVPPGEVSLQVHADAAGTVDFDADGEAVTVTVEEGGSAIAPLDLEAGVRLSSTAEATWSLVVTDDPGFLTSIEPVSVELSSVDTTVTVGG</sequence>
<keyword evidence="1" id="KW-0732">Signal</keyword>
<dbReference type="RefSeq" id="WP_301142503.1">
    <property type="nucleotide sequence ID" value="NZ_JAUHQA010000001.1"/>
</dbReference>
<organism evidence="2 3">
    <name type="scientific">Demequina muriae</name>
    <dbReference type="NCBI Taxonomy" id="3051664"/>
    <lineage>
        <taxon>Bacteria</taxon>
        <taxon>Bacillati</taxon>
        <taxon>Actinomycetota</taxon>
        <taxon>Actinomycetes</taxon>
        <taxon>Micrococcales</taxon>
        <taxon>Demequinaceae</taxon>
        <taxon>Demequina</taxon>
    </lineage>
</organism>
<reference evidence="2" key="1">
    <citation type="submission" date="2023-06" db="EMBL/GenBank/DDBJ databases">
        <title>Egi l300058.</title>
        <authorList>
            <person name="Gao L."/>
            <person name="Fang B.-Z."/>
            <person name="Li W.-J."/>
        </authorList>
    </citation>
    <scope>NUCLEOTIDE SEQUENCE</scope>
    <source>
        <strain evidence="2">EGI L300058</strain>
    </source>
</reference>
<feature type="signal peptide" evidence="1">
    <location>
        <begin position="1"/>
        <end position="21"/>
    </location>
</feature>
<evidence type="ECO:0000313" key="2">
    <source>
        <dbReference type="EMBL" id="MDN4481010.1"/>
    </source>
</evidence>
<dbReference type="Pfam" id="PF18986">
    <property type="entry name" value="DUF5719"/>
    <property type="match status" value="1"/>
</dbReference>
<comment type="caution">
    <text evidence="2">The sequence shown here is derived from an EMBL/GenBank/DDBJ whole genome shotgun (WGS) entry which is preliminary data.</text>
</comment>
<feature type="chain" id="PRO_5047531987" evidence="1">
    <location>
        <begin position="22"/>
        <end position="428"/>
    </location>
</feature>
<evidence type="ECO:0000256" key="1">
    <source>
        <dbReference type="SAM" id="SignalP"/>
    </source>
</evidence>
<dbReference type="EMBL" id="JAUHQA010000001">
    <property type="protein sequence ID" value="MDN4481010.1"/>
    <property type="molecule type" value="Genomic_DNA"/>
</dbReference>
<name>A0ABT8GHV1_9MICO</name>
<protein>
    <submittedName>
        <fullName evidence="2">DUF5719 family protein</fullName>
    </submittedName>
</protein>
<dbReference type="InterPro" id="IPR043777">
    <property type="entry name" value="DUF5719"/>
</dbReference>
<accession>A0ABT8GHV1</accession>
<proteinExistence type="predicted"/>
<dbReference type="Proteomes" id="UP001172708">
    <property type="component" value="Unassembled WGS sequence"/>
</dbReference>